<reference evidence="11 12" key="1">
    <citation type="submission" date="2014-04" db="EMBL/GenBank/DDBJ databases">
        <title>Genome assembly of Hyalangium minutum DSM 14724.</title>
        <authorList>
            <person name="Sharma G."/>
            <person name="Subramanian S."/>
        </authorList>
    </citation>
    <scope>NUCLEOTIDE SEQUENCE [LARGE SCALE GENOMIC DNA]</scope>
    <source>
        <strain evidence="11 12">DSM 14724</strain>
    </source>
</reference>
<dbReference type="InterPro" id="IPR001789">
    <property type="entry name" value="Sig_transdc_resp-reg_receiver"/>
</dbReference>
<dbReference type="EMBL" id="JMCB01000016">
    <property type="protein sequence ID" value="KFE63712.1"/>
    <property type="molecule type" value="Genomic_DNA"/>
</dbReference>
<dbReference type="PANTHER" id="PTHR43065:SF50">
    <property type="entry name" value="HISTIDINE KINASE"/>
    <property type="match status" value="1"/>
</dbReference>
<dbReference type="PROSITE" id="PS50109">
    <property type="entry name" value="HIS_KIN"/>
    <property type="match status" value="1"/>
</dbReference>
<evidence type="ECO:0000259" key="8">
    <source>
        <dbReference type="PROSITE" id="PS50110"/>
    </source>
</evidence>
<dbReference type="InterPro" id="IPR011006">
    <property type="entry name" value="CheY-like_superfamily"/>
</dbReference>
<dbReference type="InterPro" id="IPR029016">
    <property type="entry name" value="GAF-like_dom_sf"/>
</dbReference>
<dbReference type="SUPFAM" id="SSF47384">
    <property type="entry name" value="Homodimeric domain of signal transducing histidine kinase"/>
    <property type="match status" value="1"/>
</dbReference>
<name>A0A085W7P9_9BACT</name>
<comment type="catalytic activity">
    <reaction evidence="1">
        <text>ATP + protein L-histidine = ADP + protein N-phospho-L-histidine.</text>
        <dbReference type="EC" id="2.7.13.3"/>
    </reaction>
</comment>
<dbReference type="SMART" id="SM00091">
    <property type="entry name" value="PAS"/>
    <property type="match status" value="1"/>
</dbReference>
<dbReference type="PRINTS" id="PR00344">
    <property type="entry name" value="BCTRLSENSOR"/>
</dbReference>
<dbReference type="PROSITE" id="PS50113">
    <property type="entry name" value="PAC"/>
    <property type="match status" value="1"/>
</dbReference>
<dbReference type="Gene3D" id="3.30.450.20">
    <property type="entry name" value="PAS domain"/>
    <property type="match status" value="1"/>
</dbReference>
<dbReference type="GO" id="GO:0000155">
    <property type="term" value="F:phosphorelay sensor kinase activity"/>
    <property type="evidence" value="ECO:0007669"/>
    <property type="project" value="InterPro"/>
</dbReference>
<dbReference type="EC" id="2.7.13.3" evidence="2"/>
<gene>
    <name evidence="11" type="ORF">DB31_2480</name>
</gene>
<dbReference type="SMART" id="SM00448">
    <property type="entry name" value="REC"/>
    <property type="match status" value="1"/>
</dbReference>
<dbReference type="InterPro" id="IPR036097">
    <property type="entry name" value="HisK_dim/P_sf"/>
</dbReference>
<dbReference type="CDD" id="cd00156">
    <property type="entry name" value="REC"/>
    <property type="match status" value="1"/>
</dbReference>
<dbReference type="SUPFAM" id="SSF55874">
    <property type="entry name" value="ATPase domain of HSP90 chaperone/DNA topoisomerase II/histidine kinase"/>
    <property type="match status" value="1"/>
</dbReference>
<evidence type="ECO:0000259" key="9">
    <source>
        <dbReference type="PROSITE" id="PS50112"/>
    </source>
</evidence>
<dbReference type="Pfam" id="PF00512">
    <property type="entry name" value="HisKA"/>
    <property type="match status" value="1"/>
</dbReference>
<accession>A0A085W7P9</accession>
<dbReference type="InterPro" id="IPR003661">
    <property type="entry name" value="HisK_dim/P_dom"/>
</dbReference>
<keyword evidence="12" id="KW-1185">Reference proteome</keyword>
<dbReference type="PANTHER" id="PTHR43065">
    <property type="entry name" value="SENSOR HISTIDINE KINASE"/>
    <property type="match status" value="1"/>
</dbReference>
<dbReference type="PROSITE" id="PS50112">
    <property type="entry name" value="PAS"/>
    <property type="match status" value="1"/>
</dbReference>
<keyword evidence="3 6" id="KW-0597">Phosphoprotein</keyword>
<dbReference type="InterPro" id="IPR013656">
    <property type="entry name" value="PAS_4"/>
</dbReference>
<dbReference type="CDD" id="cd00130">
    <property type="entry name" value="PAS"/>
    <property type="match status" value="1"/>
</dbReference>
<dbReference type="SUPFAM" id="SSF55781">
    <property type="entry name" value="GAF domain-like"/>
    <property type="match status" value="1"/>
</dbReference>
<protein>
    <recommendedName>
        <fullName evidence="2">histidine kinase</fullName>
        <ecNumber evidence="2">2.7.13.3</ecNumber>
    </recommendedName>
</protein>
<proteinExistence type="predicted"/>
<dbReference type="InterPro" id="IPR003018">
    <property type="entry name" value="GAF"/>
</dbReference>
<dbReference type="SMART" id="SM00387">
    <property type="entry name" value="HATPase_c"/>
    <property type="match status" value="1"/>
</dbReference>
<feature type="domain" description="Response regulatory" evidence="8">
    <location>
        <begin position="573"/>
        <end position="689"/>
    </location>
</feature>
<evidence type="ECO:0000256" key="4">
    <source>
        <dbReference type="ARBA" id="ARBA00022679"/>
    </source>
</evidence>
<comment type="caution">
    <text evidence="11">The sequence shown here is derived from an EMBL/GenBank/DDBJ whole genome shotgun (WGS) entry which is preliminary data.</text>
</comment>
<dbReference type="SMART" id="SM00065">
    <property type="entry name" value="GAF"/>
    <property type="match status" value="1"/>
</dbReference>
<evidence type="ECO:0000256" key="5">
    <source>
        <dbReference type="ARBA" id="ARBA00022777"/>
    </source>
</evidence>
<dbReference type="Gene3D" id="3.30.565.10">
    <property type="entry name" value="Histidine kinase-like ATPase, C-terminal domain"/>
    <property type="match status" value="1"/>
</dbReference>
<evidence type="ECO:0000256" key="3">
    <source>
        <dbReference type="ARBA" id="ARBA00022553"/>
    </source>
</evidence>
<dbReference type="InterPro" id="IPR005467">
    <property type="entry name" value="His_kinase_dom"/>
</dbReference>
<dbReference type="InterPro" id="IPR035965">
    <property type="entry name" value="PAS-like_dom_sf"/>
</dbReference>
<dbReference type="Proteomes" id="UP000028725">
    <property type="component" value="Unassembled WGS sequence"/>
</dbReference>
<dbReference type="Gene3D" id="1.10.287.130">
    <property type="match status" value="1"/>
</dbReference>
<dbReference type="Pfam" id="PF08448">
    <property type="entry name" value="PAS_4"/>
    <property type="match status" value="1"/>
</dbReference>
<keyword evidence="4" id="KW-0808">Transferase</keyword>
<dbReference type="STRING" id="394096.DB31_2480"/>
<dbReference type="InterPro" id="IPR036890">
    <property type="entry name" value="HATPase_C_sf"/>
</dbReference>
<feature type="domain" description="PAS" evidence="9">
    <location>
        <begin position="192"/>
        <end position="262"/>
    </location>
</feature>
<evidence type="ECO:0000256" key="1">
    <source>
        <dbReference type="ARBA" id="ARBA00000085"/>
    </source>
</evidence>
<dbReference type="Gene3D" id="3.30.450.40">
    <property type="match status" value="1"/>
</dbReference>
<dbReference type="PATRIC" id="fig|394096.3.peg.6813"/>
<evidence type="ECO:0000256" key="2">
    <source>
        <dbReference type="ARBA" id="ARBA00012438"/>
    </source>
</evidence>
<sequence length="693" mass="76676">MRLTALHRRLHPEDPHVPDLARLERPRLSSLEALYVLLSSTSAEIGHDFFQPLVSQLASALRVSSALVGELSPGRDSLNTLALCVDGGFRRSVSWPLRGTILEQVVTHGSRHLPEGVRSHFPEDPVLQQLKAEGFLGVTLKDAQQKPLGILAVAHTEPLDAGLIDYALLGALAARAGAELARLRVQAELERTRDFLRNTLNALPDPVFVKDRAHRFVILNSAFCRVFERTEQELLGMSDYDLVPAQEADLFWKKDEEVFAAGQPRENEETLTDGSGSSRILNTKKAPFTAGGGEPFIVGIIRDVTEWRRLEMQLRLTDRMASVGMLAAGVAHEINNPLAYISSNLTYVAEHLAHEELTPTQLTELRDAVLESLEGASRVRVIVQDLKSFARADDESQGSVDVHRVIEGALRLVRNEVHHRARLTRSFEPVPAVRGNEARLGQVLVNLLVNALQAFPPERLAEQNSVNIATRSRGEWILIEVEDNGQGMSPEVQRQIFEPFFTTKPVGIGTGLGLSICNNLIRIMGGWIEVQSNPGWGSTFRLVLPTFAPKSDAPAATASTGREKTGAQGLRRKVLLIDDEPAVGTAVRRLLRDYHEVESLQDAREALKRIANGTKYDAIVCDVMMPEMTGVQFFMELERSAPELARRTGLMSGGVFSPHAIEFIESRAVELLHKPFEREGLRKFVERLCASIP</sequence>
<dbReference type="SUPFAM" id="SSF52172">
    <property type="entry name" value="CheY-like"/>
    <property type="match status" value="1"/>
</dbReference>
<evidence type="ECO:0000256" key="6">
    <source>
        <dbReference type="PROSITE-ProRule" id="PRU00169"/>
    </source>
</evidence>
<dbReference type="AlphaFoldDB" id="A0A085W7P9"/>
<dbReference type="SMART" id="SM00388">
    <property type="entry name" value="HisKA"/>
    <property type="match status" value="1"/>
</dbReference>
<dbReference type="Pfam" id="PF00072">
    <property type="entry name" value="Response_reg"/>
    <property type="match status" value="1"/>
</dbReference>
<dbReference type="InterPro" id="IPR000014">
    <property type="entry name" value="PAS"/>
</dbReference>
<dbReference type="Gene3D" id="3.40.50.2300">
    <property type="match status" value="1"/>
</dbReference>
<dbReference type="NCBIfam" id="TIGR00229">
    <property type="entry name" value="sensory_box"/>
    <property type="match status" value="1"/>
</dbReference>
<dbReference type="InterPro" id="IPR003594">
    <property type="entry name" value="HATPase_dom"/>
</dbReference>
<feature type="modified residue" description="4-aspartylphosphate" evidence="6">
    <location>
        <position position="622"/>
    </location>
</feature>
<evidence type="ECO:0000259" key="7">
    <source>
        <dbReference type="PROSITE" id="PS50109"/>
    </source>
</evidence>
<keyword evidence="5" id="KW-0418">Kinase</keyword>
<dbReference type="SUPFAM" id="SSF55785">
    <property type="entry name" value="PYP-like sensor domain (PAS domain)"/>
    <property type="match status" value="1"/>
</dbReference>
<dbReference type="InterPro" id="IPR004358">
    <property type="entry name" value="Sig_transdc_His_kin-like_C"/>
</dbReference>
<dbReference type="PROSITE" id="PS50110">
    <property type="entry name" value="RESPONSE_REGULATORY"/>
    <property type="match status" value="1"/>
</dbReference>
<dbReference type="Pfam" id="PF02518">
    <property type="entry name" value="HATPase_c"/>
    <property type="match status" value="1"/>
</dbReference>
<organism evidence="11 12">
    <name type="scientific">Hyalangium minutum</name>
    <dbReference type="NCBI Taxonomy" id="394096"/>
    <lineage>
        <taxon>Bacteria</taxon>
        <taxon>Pseudomonadati</taxon>
        <taxon>Myxococcota</taxon>
        <taxon>Myxococcia</taxon>
        <taxon>Myxococcales</taxon>
        <taxon>Cystobacterineae</taxon>
        <taxon>Archangiaceae</taxon>
        <taxon>Hyalangium</taxon>
    </lineage>
</organism>
<evidence type="ECO:0000313" key="12">
    <source>
        <dbReference type="Proteomes" id="UP000028725"/>
    </source>
</evidence>
<dbReference type="CDD" id="cd00082">
    <property type="entry name" value="HisKA"/>
    <property type="match status" value="1"/>
</dbReference>
<dbReference type="InterPro" id="IPR000700">
    <property type="entry name" value="PAS-assoc_C"/>
</dbReference>
<feature type="domain" description="PAC" evidence="10">
    <location>
        <begin position="265"/>
        <end position="316"/>
    </location>
</feature>
<feature type="domain" description="Histidine kinase" evidence="7">
    <location>
        <begin position="329"/>
        <end position="548"/>
    </location>
</feature>
<evidence type="ECO:0000259" key="10">
    <source>
        <dbReference type="PROSITE" id="PS50113"/>
    </source>
</evidence>
<evidence type="ECO:0000313" key="11">
    <source>
        <dbReference type="EMBL" id="KFE63712.1"/>
    </source>
</evidence>